<reference evidence="10 11" key="1">
    <citation type="submission" date="2015-07" db="EMBL/GenBank/DDBJ databases">
        <title>Draft Genome Sequence of Malassezia furfur CBS1878 and Malassezia pachydermatis CBS1879.</title>
        <authorList>
            <person name="Triana S."/>
            <person name="Ohm R."/>
            <person name="Gonzalez A."/>
            <person name="DeCock H."/>
            <person name="Restrepo S."/>
            <person name="Celis A."/>
        </authorList>
    </citation>
    <scope>NUCLEOTIDE SEQUENCE [LARGE SCALE GENOMIC DNA]</scope>
    <source>
        <strain evidence="10 11">CBS 1879</strain>
    </source>
</reference>
<accession>A0A0M8MXK3</accession>
<feature type="compositionally biased region" description="Polar residues" evidence="7">
    <location>
        <begin position="561"/>
        <end position="580"/>
    </location>
</feature>
<dbReference type="EC" id="3.1.1.5" evidence="6"/>
<keyword evidence="3 5" id="KW-0442">Lipid degradation</keyword>
<feature type="region of interest" description="Disordered" evidence="7">
    <location>
        <begin position="756"/>
        <end position="793"/>
    </location>
</feature>
<feature type="compositionally biased region" description="Basic and acidic residues" evidence="7">
    <location>
        <begin position="756"/>
        <end position="769"/>
    </location>
</feature>
<keyword evidence="11" id="KW-1185">Reference proteome</keyword>
<dbReference type="PROSITE" id="PS51210">
    <property type="entry name" value="PLA2C"/>
    <property type="match status" value="1"/>
</dbReference>
<proteinExistence type="inferred from homology"/>
<dbReference type="Pfam" id="PF01735">
    <property type="entry name" value="PLA2_B"/>
    <property type="match status" value="1"/>
</dbReference>
<dbReference type="PANTHER" id="PTHR10728">
    <property type="entry name" value="CYTOSOLIC PHOSPHOLIPASE A2"/>
    <property type="match status" value="1"/>
</dbReference>
<dbReference type="SUPFAM" id="SSF52151">
    <property type="entry name" value="FabD/lysophospholipase-like"/>
    <property type="match status" value="1"/>
</dbReference>
<keyword evidence="2 5" id="KW-0378">Hydrolase</keyword>
<comment type="similarity">
    <text evidence="1 6">Belongs to the lysophospholipase family.</text>
</comment>
<sequence length="979" mass="108360">MTLLQVIRASPSYLFLKCYIICTLVTIFAARPLSSRLNANGPWTWYESTEGGHGMSSWGRMQALIASATTRREGRAADSSFMPASLQHWWQERRFPFLFPPPQIPLSLAPPTRMPSIPFLERWKLRWEDMAHLRGLLKLDEADRETFPELDWDAKVRCSSELHPDERMAIAKRQVLMSSEGTNALAHFLQLPDDEYVHPEDVPLIAIGGSGGGYRAMYGYAGFIKEAENTGLWQCTMWSSSVSGSCWTLAALYTIAQGSTDIMIAHMMAMANEEAHPMSLQAMDRVARSSRGIYYLLGPLMRKARNKKMHCRIMDFYAMLVLTYQFLPRPLSLLGTDYSYNGPSGDTESVSHEHWLWSKYKPTEGLSRKSFQWSKVWERRQLDQGLQPIPILTGVRRVWRPHPSPDSASGASHPPLVGSGYDWYEISPLELGCRNIGAWIPTWAYGRPFENGKSLIRAPEQMLATIAGQCTGAPAGPLTAYISTMLASIPQGTVMSTLLGWINDFVMMKQWEKRWGNPIRAADEPNPFYGRGMDDIVVDMAENDDVLAPPSTSSPSAGSTQDMSAAPTQDASTAPTQPTSPVDLPYQGTSTPPIDFTKAPMPTPPSPAAMSPSTFLQPTTAQMNAFFSQLPRLPELAMEHTLRPRRGSDASVSTSVFENDPETFMAPLEDLSARHHEMDEPEEPPRQRQWKWEHTRRLRLMDSGLSNNLPNHVLAREERQADVIISFDASSDVMTGAAIARIHEFGREVGIEIKAHPNAREPIDRDEAPRTAPKPMTSSSDQSPESVEQAVQNEAAQIRAKFEPKYAQRLDGWRTKNGPSTDREPDINFVYCPLLPNAVQPGFDPTTAHYSTSYNLIWTPDQVRALLRTAMANVEEGSHAIGIIREAVREAYERKKKARLAREAKHPSVKVTAPATPPPASPTASPNEPSAAASEAGPAVSVAMPAASATSTTLPDVHAEPPVRADPLSMLAPAISAPS</sequence>
<dbReference type="EMBL" id="LGAV01000002">
    <property type="protein sequence ID" value="KOS15581.1"/>
    <property type="molecule type" value="Genomic_DNA"/>
</dbReference>
<dbReference type="VEuPathDB" id="FungiDB:Malapachy_2561"/>
<feature type="compositionally biased region" description="Low complexity" evidence="7">
    <location>
        <begin position="922"/>
        <end position="955"/>
    </location>
</feature>
<evidence type="ECO:0000313" key="10">
    <source>
        <dbReference type="EMBL" id="KOS15581.1"/>
    </source>
</evidence>
<evidence type="ECO:0000256" key="8">
    <source>
        <dbReference type="SAM" id="Phobius"/>
    </source>
</evidence>
<evidence type="ECO:0000313" key="11">
    <source>
        <dbReference type="Proteomes" id="UP000037751"/>
    </source>
</evidence>
<keyword evidence="8" id="KW-0472">Membrane</keyword>
<evidence type="ECO:0000256" key="3">
    <source>
        <dbReference type="ARBA" id="ARBA00022963"/>
    </source>
</evidence>
<protein>
    <recommendedName>
        <fullName evidence="6">Lysophospholipase</fullName>
        <ecNumber evidence="6">3.1.1.5</ecNumber>
    </recommendedName>
</protein>
<feature type="compositionally biased region" description="Polar residues" evidence="7">
    <location>
        <begin position="776"/>
        <end position="793"/>
    </location>
</feature>
<feature type="compositionally biased region" description="Low complexity" evidence="7">
    <location>
        <begin position="548"/>
        <end position="560"/>
    </location>
</feature>
<dbReference type="GO" id="GO:0005829">
    <property type="term" value="C:cytosol"/>
    <property type="evidence" value="ECO:0007669"/>
    <property type="project" value="TreeGrafter"/>
</dbReference>
<dbReference type="Proteomes" id="UP000037751">
    <property type="component" value="Unassembled WGS sequence"/>
</dbReference>
<feature type="region of interest" description="Disordered" evidence="7">
    <location>
        <begin position="899"/>
        <end position="979"/>
    </location>
</feature>
<feature type="transmembrane region" description="Helical" evidence="8">
    <location>
        <begin position="12"/>
        <end position="30"/>
    </location>
</feature>
<evidence type="ECO:0000256" key="7">
    <source>
        <dbReference type="SAM" id="MobiDB-lite"/>
    </source>
</evidence>
<dbReference type="PANTHER" id="PTHR10728:SF40">
    <property type="entry name" value="PATATIN FAMILY PROTEIN"/>
    <property type="match status" value="1"/>
</dbReference>
<name>A0A0M8MXK3_9BASI</name>
<dbReference type="STRING" id="77020.A0A0M8MXK3"/>
<evidence type="ECO:0000256" key="6">
    <source>
        <dbReference type="RuleBase" id="RU362103"/>
    </source>
</evidence>
<evidence type="ECO:0000256" key="5">
    <source>
        <dbReference type="PROSITE-ProRule" id="PRU00555"/>
    </source>
</evidence>
<dbReference type="Gene3D" id="3.40.1090.10">
    <property type="entry name" value="Cytosolic phospholipase A2 catalytic domain"/>
    <property type="match status" value="2"/>
</dbReference>
<dbReference type="GO" id="GO:0046475">
    <property type="term" value="P:glycerophospholipid catabolic process"/>
    <property type="evidence" value="ECO:0007669"/>
    <property type="project" value="TreeGrafter"/>
</dbReference>
<feature type="region of interest" description="Disordered" evidence="7">
    <location>
        <begin position="545"/>
        <end position="612"/>
    </location>
</feature>
<organism evidence="10 11">
    <name type="scientific">Malassezia pachydermatis</name>
    <dbReference type="NCBI Taxonomy" id="77020"/>
    <lineage>
        <taxon>Eukaryota</taxon>
        <taxon>Fungi</taxon>
        <taxon>Dikarya</taxon>
        <taxon>Basidiomycota</taxon>
        <taxon>Ustilaginomycotina</taxon>
        <taxon>Malasseziomycetes</taxon>
        <taxon>Malasseziales</taxon>
        <taxon>Malasseziaceae</taxon>
        <taxon>Malassezia</taxon>
    </lineage>
</organism>
<feature type="domain" description="PLA2c" evidence="9">
    <location>
        <begin position="146"/>
        <end position="453"/>
    </location>
</feature>
<keyword evidence="8" id="KW-1133">Transmembrane helix</keyword>
<dbReference type="OrthoDB" id="4084751at2759"/>
<evidence type="ECO:0000256" key="4">
    <source>
        <dbReference type="ARBA" id="ARBA00023098"/>
    </source>
</evidence>
<evidence type="ECO:0000259" key="9">
    <source>
        <dbReference type="PROSITE" id="PS51210"/>
    </source>
</evidence>
<dbReference type="GeneID" id="28728925"/>
<dbReference type="RefSeq" id="XP_017993213.1">
    <property type="nucleotide sequence ID" value="XM_018137050.1"/>
</dbReference>
<evidence type="ECO:0000256" key="2">
    <source>
        <dbReference type="ARBA" id="ARBA00022801"/>
    </source>
</evidence>
<dbReference type="AlphaFoldDB" id="A0A0M8MXK3"/>
<evidence type="ECO:0000256" key="1">
    <source>
        <dbReference type="ARBA" id="ARBA00008780"/>
    </source>
</evidence>
<keyword evidence="8" id="KW-0812">Transmembrane</keyword>
<comment type="caution">
    <text evidence="10">The sequence shown here is derived from an EMBL/GenBank/DDBJ whole genome shotgun (WGS) entry which is preliminary data.</text>
</comment>
<keyword evidence="4 5" id="KW-0443">Lipid metabolism</keyword>
<comment type="catalytic activity">
    <reaction evidence="6">
        <text>a 1-acyl-sn-glycero-3-phosphocholine + H2O = sn-glycerol 3-phosphocholine + a fatty acid + H(+)</text>
        <dbReference type="Rhea" id="RHEA:15177"/>
        <dbReference type="ChEBI" id="CHEBI:15377"/>
        <dbReference type="ChEBI" id="CHEBI:15378"/>
        <dbReference type="ChEBI" id="CHEBI:16870"/>
        <dbReference type="ChEBI" id="CHEBI:28868"/>
        <dbReference type="ChEBI" id="CHEBI:58168"/>
        <dbReference type="EC" id="3.1.1.5"/>
    </reaction>
</comment>
<dbReference type="InterPro" id="IPR002642">
    <property type="entry name" value="LysoPLipase_cat_dom"/>
</dbReference>
<gene>
    <name evidence="10" type="ORF">Malapachy_2561</name>
</gene>
<dbReference type="GO" id="GO:0004622">
    <property type="term" value="F:phosphatidylcholine lysophospholipase activity"/>
    <property type="evidence" value="ECO:0007669"/>
    <property type="project" value="UniProtKB-EC"/>
</dbReference>
<dbReference type="InterPro" id="IPR016035">
    <property type="entry name" value="Acyl_Trfase/lysoPLipase"/>
</dbReference>
<dbReference type="GO" id="GO:0004623">
    <property type="term" value="F:phospholipase A2 activity"/>
    <property type="evidence" value="ECO:0007669"/>
    <property type="project" value="TreeGrafter"/>
</dbReference>